<protein>
    <recommendedName>
        <fullName evidence="3">Encoded protein</fullName>
    </recommendedName>
</protein>
<evidence type="ECO:0000313" key="1">
    <source>
        <dbReference type="EMBL" id="KAF5839660.1"/>
    </source>
</evidence>
<sequence>MNCNNKSRASVDFCKLGDQVSSAKCIFRFYPFQMLCTQATKVGFTCLLCSFSRRGLENWSLKHSCLTLAEGEWELDGNSN</sequence>
<reference evidence="1" key="1">
    <citation type="submission" date="2017-08" db="EMBL/GenBank/DDBJ databases">
        <authorList>
            <person name="Polle J.E."/>
            <person name="Barry K."/>
            <person name="Cushman J."/>
            <person name="Schmutz J."/>
            <person name="Tran D."/>
            <person name="Hathwaick L.T."/>
            <person name="Yim W.C."/>
            <person name="Jenkins J."/>
            <person name="Mckie-Krisberg Z.M."/>
            <person name="Prochnik S."/>
            <person name="Lindquist E."/>
            <person name="Dockter R.B."/>
            <person name="Adam C."/>
            <person name="Molina H."/>
            <person name="Bunkerborg J."/>
            <person name="Jin E."/>
            <person name="Buchheim M."/>
            <person name="Magnuson J."/>
        </authorList>
    </citation>
    <scope>NUCLEOTIDE SEQUENCE</scope>
    <source>
        <strain evidence="1">CCAP 19/18</strain>
    </source>
</reference>
<keyword evidence="2" id="KW-1185">Reference proteome</keyword>
<name>A0ABQ7GYH6_DUNSA</name>
<dbReference type="EMBL" id="MU069536">
    <property type="protein sequence ID" value="KAF5839660.1"/>
    <property type="molecule type" value="Genomic_DNA"/>
</dbReference>
<evidence type="ECO:0000313" key="2">
    <source>
        <dbReference type="Proteomes" id="UP000815325"/>
    </source>
</evidence>
<gene>
    <name evidence="1" type="ORF">DUNSADRAFT_211</name>
</gene>
<organism evidence="1 2">
    <name type="scientific">Dunaliella salina</name>
    <name type="common">Green alga</name>
    <name type="synonym">Protococcus salinus</name>
    <dbReference type="NCBI Taxonomy" id="3046"/>
    <lineage>
        <taxon>Eukaryota</taxon>
        <taxon>Viridiplantae</taxon>
        <taxon>Chlorophyta</taxon>
        <taxon>core chlorophytes</taxon>
        <taxon>Chlorophyceae</taxon>
        <taxon>CS clade</taxon>
        <taxon>Chlamydomonadales</taxon>
        <taxon>Dunaliellaceae</taxon>
        <taxon>Dunaliella</taxon>
    </lineage>
</organism>
<dbReference type="Proteomes" id="UP000815325">
    <property type="component" value="Unassembled WGS sequence"/>
</dbReference>
<comment type="caution">
    <text evidence="1">The sequence shown here is derived from an EMBL/GenBank/DDBJ whole genome shotgun (WGS) entry which is preliminary data.</text>
</comment>
<evidence type="ECO:0008006" key="3">
    <source>
        <dbReference type="Google" id="ProtNLM"/>
    </source>
</evidence>
<proteinExistence type="predicted"/>
<accession>A0ABQ7GYH6</accession>